<accession>A0A8S2ZTQ0</accession>
<dbReference type="AlphaFoldDB" id="A0A8S2ZTQ0"/>
<protein>
    <submittedName>
        <fullName evidence="2">Uncharacterized protein</fullName>
    </submittedName>
</protein>
<dbReference type="OrthoDB" id="10056123at2759"/>
<organism evidence="2 3">
    <name type="scientific">Didymodactylos carnosus</name>
    <dbReference type="NCBI Taxonomy" id="1234261"/>
    <lineage>
        <taxon>Eukaryota</taxon>
        <taxon>Metazoa</taxon>
        <taxon>Spiralia</taxon>
        <taxon>Gnathifera</taxon>
        <taxon>Rotifera</taxon>
        <taxon>Eurotatoria</taxon>
        <taxon>Bdelloidea</taxon>
        <taxon>Philodinida</taxon>
        <taxon>Philodinidae</taxon>
        <taxon>Didymodactylos</taxon>
    </lineage>
</organism>
<name>A0A8S2ZTQ0_9BILA</name>
<feature type="non-terminal residue" evidence="2">
    <location>
        <position position="176"/>
    </location>
</feature>
<feature type="compositionally biased region" description="Acidic residues" evidence="1">
    <location>
        <begin position="107"/>
        <end position="118"/>
    </location>
</feature>
<feature type="region of interest" description="Disordered" evidence="1">
    <location>
        <begin position="76"/>
        <end position="118"/>
    </location>
</feature>
<evidence type="ECO:0000313" key="3">
    <source>
        <dbReference type="Proteomes" id="UP000681722"/>
    </source>
</evidence>
<evidence type="ECO:0000256" key="1">
    <source>
        <dbReference type="SAM" id="MobiDB-lite"/>
    </source>
</evidence>
<dbReference type="Proteomes" id="UP000681722">
    <property type="component" value="Unassembled WGS sequence"/>
</dbReference>
<comment type="caution">
    <text evidence="2">The sequence shown here is derived from an EMBL/GenBank/DDBJ whole genome shotgun (WGS) entry which is preliminary data.</text>
</comment>
<sequence length="176" mass="20222">KTNNDLFTIQNLDDVDYLDIEQVISESYEASVELIENLGITALLKKQQIYKLEKLSKFIFNELNSKSKVYDNLTGTIHDDNDMSSESDDCEYENNDDENNDNNISTDGDEDAASDNDENVERLQSIKTMFSGTRIKDKINPDLANSYFKVKINDTMKFLHKQSAVWLLTDKNDRLS</sequence>
<gene>
    <name evidence="2" type="ORF">SRO942_LOCUS50311</name>
</gene>
<evidence type="ECO:0000313" key="2">
    <source>
        <dbReference type="EMBL" id="CAF4647479.1"/>
    </source>
</evidence>
<feature type="compositionally biased region" description="Acidic residues" evidence="1">
    <location>
        <begin position="82"/>
        <end position="100"/>
    </location>
</feature>
<feature type="non-terminal residue" evidence="2">
    <location>
        <position position="1"/>
    </location>
</feature>
<dbReference type="EMBL" id="CAJOBC010141508">
    <property type="protein sequence ID" value="CAF4647479.1"/>
    <property type="molecule type" value="Genomic_DNA"/>
</dbReference>
<reference evidence="2" key="1">
    <citation type="submission" date="2021-02" db="EMBL/GenBank/DDBJ databases">
        <authorList>
            <person name="Nowell W R."/>
        </authorList>
    </citation>
    <scope>NUCLEOTIDE SEQUENCE</scope>
</reference>
<proteinExistence type="predicted"/>